<proteinExistence type="predicted"/>
<keyword evidence="2" id="KW-1185">Reference proteome</keyword>
<dbReference type="KEGG" id="bfc:BacF7301_16315"/>
<sequence length="74" mass="8739">MGVFERKAYGLSCDVCQKVYINEYLDKSLWWNENSAKEDAENKGCWLIKDEKCYCPACYEIDKDDNVTIKEKKE</sequence>
<evidence type="ECO:0000313" key="1">
    <source>
        <dbReference type="EMBL" id="QIU95616.1"/>
    </source>
</evidence>
<dbReference type="EMBL" id="CP050831">
    <property type="protein sequence ID" value="QIU95616.1"/>
    <property type="molecule type" value="Genomic_DNA"/>
</dbReference>
<organism evidence="1 2">
    <name type="scientific">Bacteroides faecium</name>
    <dbReference type="NCBI Taxonomy" id="2715212"/>
    <lineage>
        <taxon>Bacteria</taxon>
        <taxon>Pseudomonadati</taxon>
        <taxon>Bacteroidota</taxon>
        <taxon>Bacteroidia</taxon>
        <taxon>Bacteroidales</taxon>
        <taxon>Bacteroidaceae</taxon>
        <taxon>Bacteroides</taxon>
    </lineage>
</organism>
<accession>A0A6H0KQ77</accession>
<gene>
    <name evidence="1" type="ORF">BacF7301_16315</name>
</gene>
<protein>
    <submittedName>
        <fullName evidence="1">Uncharacterized protein</fullName>
    </submittedName>
</protein>
<dbReference type="Proteomes" id="UP000501780">
    <property type="component" value="Chromosome"/>
</dbReference>
<dbReference type="AlphaFoldDB" id="A0A6H0KQ77"/>
<dbReference type="RefSeq" id="WP_167964428.1">
    <property type="nucleotide sequence ID" value="NZ_CP050831.1"/>
</dbReference>
<reference evidence="1 2" key="1">
    <citation type="submission" date="2020-03" db="EMBL/GenBank/DDBJ databases">
        <title>Genomic analysis of Bacteroides faecium CBA7301.</title>
        <authorList>
            <person name="Kim J."/>
            <person name="Roh S.W."/>
        </authorList>
    </citation>
    <scope>NUCLEOTIDE SEQUENCE [LARGE SCALE GENOMIC DNA]</scope>
    <source>
        <strain evidence="1 2">CBA7301</strain>
    </source>
</reference>
<evidence type="ECO:0000313" key="2">
    <source>
        <dbReference type="Proteomes" id="UP000501780"/>
    </source>
</evidence>
<name>A0A6H0KQ77_9BACE</name>